<dbReference type="InterPro" id="IPR035897">
    <property type="entry name" value="Toll_tir_struct_dom_sf"/>
</dbReference>
<gene>
    <name evidence="2" type="ORF">ITX56_19440</name>
</gene>
<evidence type="ECO:0000313" key="2">
    <source>
        <dbReference type="EMBL" id="MBZ0059934.1"/>
    </source>
</evidence>
<keyword evidence="3" id="KW-1185">Reference proteome</keyword>
<organism evidence="2 3">
    <name type="scientific">Leclercia barmai</name>
    <dbReference type="NCBI Taxonomy" id="2785629"/>
    <lineage>
        <taxon>Bacteria</taxon>
        <taxon>Pseudomonadati</taxon>
        <taxon>Pseudomonadota</taxon>
        <taxon>Gammaproteobacteria</taxon>
        <taxon>Enterobacterales</taxon>
        <taxon>Enterobacteriaceae</taxon>
        <taxon>Leclercia</taxon>
    </lineage>
</organism>
<reference evidence="2 3" key="1">
    <citation type="submission" date="2020-11" db="EMBL/GenBank/DDBJ databases">
        <title>Draft Genome of Enterobacter sp. strain EMC7.</title>
        <authorList>
            <person name="Barman P."/>
            <person name="Sinha S."/>
            <person name="Sen S."/>
            <person name="Chakraborty R."/>
        </authorList>
    </citation>
    <scope>NUCLEOTIDE SEQUENCE [LARGE SCALE GENOMIC DNA]</scope>
    <source>
        <strain evidence="2 3">EMC7</strain>
    </source>
</reference>
<dbReference type="InterPro" id="IPR000157">
    <property type="entry name" value="TIR_dom"/>
</dbReference>
<dbReference type="SUPFAM" id="SSF52200">
    <property type="entry name" value="Toll/Interleukin receptor TIR domain"/>
    <property type="match status" value="1"/>
</dbReference>
<evidence type="ECO:0000313" key="3">
    <source>
        <dbReference type="Proteomes" id="UP000706580"/>
    </source>
</evidence>
<protein>
    <submittedName>
        <fullName evidence="2">Toll/interleukin-1 receptor domain-containing protein</fullName>
    </submittedName>
</protein>
<dbReference type="Pfam" id="PF13676">
    <property type="entry name" value="TIR_2"/>
    <property type="match status" value="1"/>
</dbReference>
<name>A0ABS7S044_9ENTR</name>
<dbReference type="EMBL" id="JADMNK010000012">
    <property type="protein sequence ID" value="MBZ0059934.1"/>
    <property type="molecule type" value="Genomic_DNA"/>
</dbReference>
<sequence length="398" mass="43746">MQHDQFQSMGQTFMSSRMPKSLYQCLIFGQSTPEQVTNIKKTISNAMEGFGLQPDEHFTITVGFEGSFIETAPSVALFFGGVAPSLSEHAELMRLSIPIIPLVSDVANVANELPECLRSLNALALAPEDIELIKPAGVALQCLGLLPTQRRVFVSYRRTESRDVAVQLFEALSARQFEVFLDTHSVGAAVDFQSVLWHRLCDCDVVVMLDTPGFFDSRWARAEWGRATDKHISILQVLWPGHTASRTSALATPRVLSVDDFVDGKLTDEVIDSLSLQVEGLRSKSVALRHANIAGHLRSSIESMGGAVEAIGIRRSLVLRLPSGNPLVAHPSVGVPTAVTLHDAMRDNDSRPAILVYDHVGLSEEWMTHLNWLGTNVKGVQWIKSRQAGWELSELEGL</sequence>
<feature type="domain" description="TIR" evidence="1">
    <location>
        <begin position="148"/>
        <end position="278"/>
    </location>
</feature>
<proteinExistence type="predicted"/>
<dbReference type="Gene3D" id="3.40.50.10140">
    <property type="entry name" value="Toll/interleukin-1 receptor homology (TIR) domain"/>
    <property type="match status" value="1"/>
</dbReference>
<dbReference type="PROSITE" id="PS50104">
    <property type="entry name" value="TIR"/>
    <property type="match status" value="1"/>
</dbReference>
<comment type="caution">
    <text evidence="2">The sequence shown here is derived from an EMBL/GenBank/DDBJ whole genome shotgun (WGS) entry which is preliminary data.</text>
</comment>
<accession>A0ABS7S044</accession>
<keyword evidence="2" id="KW-0675">Receptor</keyword>
<evidence type="ECO:0000259" key="1">
    <source>
        <dbReference type="PROSITE" id="PS50104"/>
    </source>
</evidence>
<dbReference type="RefSeq" id="WP_223075483.1">
    <property type="nucleotide sequence ID" value="NZ_JADMNK010000012.1"/>
</dbReference>
<dbReference type="Proteomes" id="UP000706580">
    <property type="component" value="Unassembled WGS sequence"/>
</dbReference>